<dbReference type="Proteomes" id="UP000621436">
    <property type="component" value="Unassembled WGS sequence"/>
</dbReference>
<accession>A0A931AU84</accession>
<evidence type="ECO:0000256" key="6">
    <source>
        <dbReference type="ARBA" id="ARBA00023004"/>
    </source>
</evidence>
<dbReference type="GO" id="GO:0046872">
    <property type="term" value="F:metal ion binding"/>
    <property type="evidence" value="ECO:0007669"/>
    <property type="project" value="UniProtKB-KW"/>
</dbReference>
<comment type="cofactor">
    <cofactor evidence="1">
        <name>[4Fe-4S] cluster</name>
        <dbReference type="ChEBI" id="CHEBI:49883"/>
    </cofactor>
</comment>
<feature type="domain" description="4Fe-4S ferredoxin-type" evidence="8">
    <location>
        <begin position="314"/>
        <end position="341"/>
    </location>
</feature>
<evidence type="ECO:0000256" key="3">
    <source>
        <dbReference type="ARBA" id="ARBA00013529"/>
    </source>
</evidence>
<dbReference type="AlphaFoldDB" id="A0A931AU84"/>
<evidence type="ECO:0000256" key="4">
    <source>
        <dbReference type="ARBA" id="ARBA00022485"/>
    </source>
</evidence>
<dbReference type="InterPro" id="IPR017900">
    <property type="entry name" value="4Fe4S_Fe_S_CS"/>
</dbReference>
<dbReference type="PANTHER" id="PTHR24960">
    <property type="entry name" value="PHOTOSYSTEM I IRON-SULFUR CENTER-RELATED"/>
    <property type="match status" value="1"/>
</dbReference>
<evidence type="ECO:0000313" key="9">
    <source>
        <dbReference type="EMBL" id="MBF8436890.1"/>
    </source>
</evidence>
<evidence type="ECO:0000256" key="1">
    <source>
        <dbReference type="ARBA" id="ARBA00001966"/>
    </source>
</evidence>
<dbReference type="PROSITE" id="PS51379">
    <property type="entry name" value="4FE4S_FER_2"/>
    <property type="match status" value="2"/>
</dbReference>
<keyword evidence="7" id="KW-0411">Iron-sulfur</keyword>
<dbReference type="InterPro" id="IPR050157">
    <property type="entry name" value="PSI_iron-sulfur_center"/>
</dbReference>
<dbReference type="GO" id="GO:0051539">
    <property type="term" value="F:4 iron, 4 sulfur cluster binding"/>
    <property type="evidence" value="ECO:0007669"/>
    <property type="project" value="UniProtKB-KW"/>
</dbReference>
<sequence length="416" mass="47153">MAHRTSRNGYENLVERLNEFPQGATPSDTLYQILKMLFSEKEAELVSKLPIRPFTIKRAQKAWDLNQKEAREILDELASRAILLDVEKDGEHVYILPPPMAGFFEFSMMRLRGDIDQKVLADLFYQYMNQEEDFIKDLFTEGETQLGRVFVNESVLTNDHALYVLDYERASEVIKNASHIGVGLCYCRHKMEHKGQACDAPMDICMTFNNVAESLIKNDYAREVDAAECLELLDKAREHNLVQFGENVQNEVSFICNCCSCCCEAMIAAQKFGMLEPIHTTNFLPEINETNCVGCEECIEVCAVDALTLEDDVAHLNEDICLGCGNCKQVCPANSISLKRREERVITPVDSVHKTVMMAIERGQLQNLIFDNQALKSHRIMAAILGAIIKLPPLKQILAQEQIKSKYLGNLINKFN</sequence>
<protein>
    <recommendedName>
        <fullName evidence="3">Ferredoxin</fullName>
    </recommendedName>
</protein>
<dbReference type="PANTHER" id="PTHR24960:SF79">
    <property type="entry name" value="PHOTOSYSTEM I IRON-SULFUR CENTER"/>
    <property type="match status" value="1"/>
</dbReference>
<evidence type="ECO:0000313" key="10">
    <source>
        <dbReference type="Proteomes" id="UP000621436"/>
    </source>
</evidence>
<dbReference type="Pfam" id="PF14697">
    <property type="entry name" value="Fer4_21"/>
    <property type="match status" value="1"/>
</dbReference>
<evidence type="ECO:0000259" key="8">
    <source>
        <dbReference type="PROSITE" id="PS51379"/>
    </source>
</evidence>
<comment type="function">
    <text evidence="2">Ferredoxins are iron-sulfur proteins that transfer electrons in a wide variety of metabolic reactions.</text>
</comment>
<comment type="caution">
    <text evidence="9">The sequence shown here is derived from an EMBL/GenBank/DDBJ whole genome shotgun (WGS) entry which is preliminary data.</text>
</comment>
<gene>
    <name evidence="9" type="ORF">I0Q91_07370</name>
</gene>
<feature type="domain" description="4Fe-4S ferredoxin-type" evidence="8">
    <location>
        <begin position="283"/>
        <end position="312"/>
    </location>
</feature>
<evidence type="ECO:0000256" key="2">
    <source>
        <dbReference type="ARBA" id="ARBA00003532"/>
    </source>
</evidence>
<dbReference type="PROSITE" id="PS00198">
    <property type="entry name" value="4FE4S_FER_1"/>
    <property type="match status" value="1"/>
</dbReference>
<keyword evidence="5" id="KW-0479">Metal-binding</keyword>
<proteinExistence type="predicted"/>
<keyword evidence="6" id="KW-0408">Iron</keyword>
<dbReference type="InterPro" id="IPR017896">
    <property type="entry name" value="4Fe4S_Fe-S-bd"/>
</dbReference>
<evidence type="ECO:0000256" key="7">
    <source>
        <dbReference type="ARBA" id="ARBA00023014"/>
    </source>
</evidence>
<dbReference type="SUPFAM" id="SSF54862">
    <property type="entry name" value="4Fe-4S ferredoxins"/>
    <property type="match status" value="1"/>
</dbReference>
<evidence type="ECO:0000256" key="5">
    <source>
        <dbReference type="ARBA" id="ARBA00022723"/>
    </source>
</evidence>
<name>A0A931AU84_9FIRM</name>
<keyword evidence="4" id="KW-0004">4Fe-4S</keyword>
<dbReference type="RefSeq" id="WP_270453809.1">
    <property type="nucleotide sequence ID" value="NZ_JADPIE010000003.1"/>
</dbReference>
<dbReference type="Gene3D" id="3.30.70.20">
    <property type="match status" value="1"/>
</dbReference>
<organism evidence="9 10">
    <name type="scientific">Halonatronomonas betaini</name>
    <dbReference type="NCBI Taxonomy" id="2778430"/>
    <lineage>
        <taxon>Bacteria</taxon>
        <taxon>Bacillati</taxon>
        <taxon>Bacillota</taxon>
        <taxon>Clostridia</taxon>
        <taxon>Halanaerobiales</taxon>
        <taxon>Halarsenatibacteraceae</taxon>
        <taxon>Halonatronomonas</taxon>
    </lineage>
</organism>
<dbReference type="EMBL" id="JADPIE010000003">
    <property type="protein sequence ID" value="MBF8436890.1"/>
    <property type="molecule type" value="Genomic_DNA"/>
</dbReference>
<keyword evidence="10" id="KW-1185">Reference proteome</keyword>
<reference evidence="9" key="1">
    <citation type="submission" date="2020-11" db="EMBL/GenBank/DDBJ databases">
        <title>Halonatronomonas betainensis gen. nov., sp. nov. a novel haloalkaliphilic representative of the family Halanaerobiacae capable of betaine degradation.</title>
        <authorList>
            <person name="Boltyanskaya Y."/>
            <person name="Kevbrin V."/>
            <person name="Detkova E."/>
            <person name="Grouzdev D.S."/>
            <person name="Koziaeva V."/>
            <person name="Zhilina T."/>
        </authorList>
    </citation>
    <scope>NUCLEOTIDE SEQUENCE</scope>
    <source>
        <strain evidence="9">Z-7014</strain>
    </source>
</reference>